<feature type="domain" description="Zorya protein ZorC EH" evidence="1">
    <location>
        <begin position="8"/>
        <end position="415"/>
    </location>
</feature>
<dbReference type="Pfam" id="PF15611">
    <property type="entry name" value="EH_Signature"/>
    <property type="match status" value="1"/>
</dbReference>
<organism evidence="2 3">
    <name type="scientific">Rhodovulum marinum</name>
    <dbReference type="NCBI Taxonomy" id="320662"/>
    <lineage>
        <taxon>Bacteria</taxon>
        <taxon>Pseudomonadati</taxon>
        <taxon>Pseudomonadota</taxon>
        <taxon>Alphaproteobacteria</taxon>
        <taxon>Rhodobacterales</taxon>
        <taxon>Paracoccaceae</taxon>
        <taxon>Rhodovulum</taxon>
    </lineage>
</organism>
<proteinExistence type="predicted"/>
<dbReference type="InterPro" id="IPR028943">
    <property type="entry name" value="ZorC_EH_Signature_dom"/>
</dbReference>
<accession>A0A4R2PSA0</accession>
<dbReference type="Proteomes" id="UP000294835">
    <property type="component" value="Unassembled WGS sequence"/>
</dbReference>
<evidence type="ECO:0000313" key="3">
    <source>
        <dbReference type="Proteomes" id="UP000294835"/>
    </source>
</evidence>
<protein>
    <submittedName>
        <fullName evidence="2">EH signature protein</fullName>
    </submittedName>
</protein>
<comment type="caution">
    <text evidence="2">The sequence shown here is derived from an EMBL/GenBank/DDBJ whole genome shotgun (WGS) entry which is preliminary data.</text>
</comment>
<sequence length="419" mass="48719">MPSAPSFEKIERSIEKVIDRFGTPQQPVENDPERLLQEMKARIESWTWEKVPMSFVSRVGRLVFSAPWRDCSDWDLIREFLIDELAVSIRPGFLNPFVQIYIATFDGLSSASRRLGKALEGARARLGAQWRQLVAEVPEFFDVDQAPKALAKRMMQMDDIWVGLRRIGLRTPHAPGLIDAAHLAFLTEIGPRLTQRAEIERLLSWLRPAGQPARATGAAEAISALLQPWQRTAPPKDIQALLIDRLTELYGHPKVNRHAVWNLVDPGLEQLVLRWLMGADIRFLFRVLDEVERGHMWRDREDFWWLMYETGRIDEVWIAFNHDGYRTAMAKLPPDERRFSQRFGHQIGERDKSLLIMRIGNKIVVEGTFNFKVHIFETTDRFAPKLYQQKYDVADIRTRHSALTKSHLGDWQSWVRRHI</sequence>
<evidence type="ECO:0000259" key="1">
    <source>
        <dbReference type="Pfam" id="PF15611"/>
    </source>
</evidence>
<evidence type="ECO:0000313" key="2">
    <source>
        <dbReference type="EMBL" id="TCP38803.1"/>
    </source>
</evidence>
<reference evidence="2 3" key="1">
    <citation type="submission" date="2019-03" db="EMBL/GenBank/DDBJ databases">
        <title>Genomic Encyclopedia of Type Strains, Phase IV (KMG-IV): sequencing the most valuable type-strain genomes for metagenomic binning, comparative biology and taxonomic classification.</title>
        <authorList>
            <person name="Goeker M."/>
        </authorList>
    </citation>
    <scope>NUCLEOTIDE SEQUENCE [LARGE SCALE GENOMIC DNA]</scope>
    <source>
        <strain evidence="2 3">DSM 18063</strain>
    </source>
</reference>
<dbReference type="EMBL" id="SLXP01000017">
    <property type="protein sequence ID" value="TCP38803.1"/>
    <property type="molecule type" value="Genomic_DNA"/>
</dbReference>
<keyword evidence="3" id="KW-1185">Reference proteome</keyword>
<name>A0A4R2PSA0_9RHOB</name>
<dbReference type="AlphaFoldDB" id="A0A4R2PSA0"/>
<gene>
    <name evidence="2" type="ORF">EV662_11737</name>
</gene>